<dbReference type="PANTHER" id="PTHR43471:SF3">
    <property type="entry name" value="ABC TRANSPORTER PERMEASE PROTEIN NATB"/>
    <property type="match status" value="1"/>
</dbReference>
<evidence type="ECO:0000259" key="6">
    <source>
        <dbReference type="Pfam" id="PF12698"/>
    </source>
</evidence>
<evidence type="ECO:0000313" key="7">
    <source>
        <dbReference type="EMBL" id="MDC7684700.1"/>
    </source>
</evidence>
<evidence type="ECO:0000256" key="4">
    <source>
        <dbReference type="ARBA" id="ARBA00023136"/>
    </source>
</evidence>
<feature type="transmembrane region" description="Helical" evidence="5">
    <location>
        <begin position="366"/>
        <end position="386"/>
    </location>
</feature>
<gene>
    <name evidence="7" type="ORF">PQU92_15550</name>
</gene>
<feature type="domain" description="ABC-2 type transporter transmembrane" evidence="6">
    <location>
        <begin position="20"/>
        <end position="438"/>
    </location>
</feature>
<evidence type="ECO:0000256" key="2">
    <source>
        <dbReference type="ARBA" id="ARBA00022692"/>
    </source>
</evidence>
<comment type="caution">
    <text evidence="7">The sequence shown here is derived from an EMBL/GenBank/DDBJ whole genome shotgun (WGS) entry which is preliminary data.</text>
</comment>
<dbReference type="RefSeq" id="WP_272749170.1">
    <property type="nucleotide sequence ID" value="NZ_JAQQKX010000014.1"/>
</dbReference>
<dbReference type="EMBL" id="JAQQKX010000014">
    <property type="protein sequence ID" value="MDC7684700.1"/>
    <property type="molecule type" value="Genomic_DNA"/>
</dbReference>
<comment type="subcellular location">
    <subcellularLocation>
        <location evidence="1">Membrane</location>
        <topology evidence="1">Multi-pass membrane protein</topology>
    </subcellularLocation>
</comment>
<accession>A0ABT5HXA0</accession>
<dbReference type="Pfam" id="PF12698">
    <property type="entry name" value="ABC2_membrane_3"/>
    <property type="match status" value="1"/>
</dbReference>
<organism evidence="7 8">
    <name type="scientific">Asticcacaulis aquaticus</name>
    <dbReference type="NCBI Taxonomy" id="2984212"/>
    <lineage>
        <taxon>Bacteria</taxon>
        <taxon>Pseudomonadati</taxon>
        <taxon>Pseudomonadota</taxon>
        <taxon>Alphaproteobacteria</taxon>
        <taxon>Caulobacterales</taxon>
        <taxon>Caulobacteraceae</taxon>
        <taxon>Asticcacaulis</taxon>
    </lineage>
</organism>
<sequence length="463" mass="49990">MKTLLIAKREYLAFVKTVGFWLSLVTLPLLMLGSAFIPVMMSRSGETPQTVAVLDLSGENLTAALTGFIQAQDPALKAVQMSDAVRNDSVARTVAASMAKKGGLKVAPLPEGLSPAMTRDAAATKIAQILSAENPPVTHVVVAYLTAEPTPRLAFDLWSVPKKKGRLEHRLGRDLDDLQFLYAARQQGIAPEVARSLQDTHADIRNLTPTIAAAPDDKDASFRETLKENGPRFAGVIMSYITWMAIFSSSVILLSGIIEEKSSKVLEVLLTSAPAGSLLLGKVLGVFMVMVTVAAVWSGVGMSVFAYGLAFMPADAVDNMRTLLGLIFAPHQVALMLAYFVGGYLMFGITFIAIGAFCESQKDAQAIMGPIVIVLMIPMLSLQAAMMSPDLPLIRYLSWFPLFTPFLMPLRLMEGAAWWEIAATLAGMGLMAWIMIRLGTRAFMQGALGTGKFSWRTLAALVK</sequence>
<evidence type="ECO:0000313" key="8">
    <source>
        <dbReference type="Proteomes" id="UP001214854"/>
    </source>
</evidence>
<feature type="transmembrane region" description="Helical" evidence="5">
    <location>
        <begin position="323"/>
        <end position="354"/>
    </location>
</feature>
<keyword evidence="8" id="KW-1185">Reference proteome</keyword>
<evidence type="ECO:0000256" key="3">
    <source>
        <dbReference type="ARBA" id="ARBA00022989"/>
    </source>
</evidence>
<reference evidence="7 8" key="1">
    <citation type="submission" date="2023-01" db="EMBL/GenBank/DDBJ databases">
        <title>Novel species of the genus Asticcacaulis isolated from rivers.</title>
        <authorList>
            <person name="Lu H."/>
        </authorList>
    </citation>
    <scope>NUCLEOTIDE SEQUENCE [LARGE SCALE GENOMIC DNA]</scope>
    <source>
        <strain evidence="7 8">BYS171W</strain>
    </source>
</reference>
<dbReference type="PANTHER" id="PTHR43471">
    <property type="entry name" value="ABC TRANSPORTER PERMEASE"/>
    <property type="match status" value="1"/>
</dbReference>
<evidence type="ECO:0000256" key="5">
    <source>
        <dbReference type="SAM" id="Phobius"/>
    </source>
</evidence>
<protein>
    <submittedName>
        <fullName evidence="7">ABC transporter permease</fullName>
    </submittedName>
</protein>
<feature type="transmembrane region" description="Helical" evidence="5">
    <location>
        <begin position="416"/>
        <end position="436"/>
    </location>
</feature>
<keyword evidence="4 5" id="KW-0472">Membrane</keyword>
<feature type="transmembrane region" description="Helical" evidence="5">
    <location>
        <begin position="20"/>
        <end position="39"/>
    </location>
</feature>
<keyword evidence="2 5" id="KW-0812">Transmembrane</keyword>
<evidence type="ECO:0000256" key="1">
    <source>
        <dbReference type="ARBA" id="ARBA00004141"/>
    </source>
</evidence>
<name>A0ABT5HXA0_9CAUL</name>
<proteinExistence type="predicted"/>
<feature type="transmembrane region" description="Helical" evidence="5">
    <location>
        <begin position="233"/>
        <end position="258"/>
    </location>
</feature>
<keyword evidence="3 5" id="KW-1133">Transmembrane helix</keyword>
<feature type="transmembrane region" description="Helical" evidence="5">
    <location>
        <begin position="278"/>
        <end position="311"/>
    </location>
</feature>
<dbReference type="Proteomes" id="UP001214854">
    <property type="component" value="Unassembled WGS sequence"/>
</dbReference>
<dbReference type="InterPro" id="IPR013525">
    <property type="entry name" value="ABC2_TM"/>
</dbReference>